<protein>
    <submittedName>
        <fullName evidence="7">Putative serine/threonine-protein kinase/receptor R831</fullName>
    </submittedName>
</protein>
<dbReference type="AlphaFoldDB" id="A0A0B7F9A7"/>
<dbReference type="InterPro" id="IPR011989">
    <property type="entry name" value="ARM-like"/>
</dbReference>
<feature type="compositionally biased region" description="Low complexity" evidence="5">
    <location>
        <begin position="661"/>
        <end position="673"/>
    </location>
</feature>
<keyword evidence="7" id="KW-0418">Kinase</keyword>
<dbReference type="PROSITE" id="PS50011">
    <property type="entry name" value="PROTEIN_KINASE_DOM"/>
    <property type="match status" value="1"/>
</dbReference>
<keyword evidence="2 4" id="KW-0547">Nucleotide-binding</keyword>
<dbReference type="InterPro" id="IPR059179">
    <property type="entry name" value="MLKL-like_MCAfunc"/>
</dbReference>
<gene>
    <name evidence="7" type="ORF">RSOLAG1IB_06348</name>
</gene>
<dbReference type="InterPro" id="IPR051681">
    <property type="entry name" value="Ser/Thr_Kinases-Pseudokinases"/>
</dbReference>
<keyword evidence="1" id="KW-0723">Serine/threonine-protein kinase</keyword>
<dbReference type="Proteomes" id="UP000059188">
    <property type="component" value="Unassembled WGS sequence"/>
</dbReference>
<evidence type="ECO:0000256" key="4">
    <source>
        <dbReference type="PROSITE-ProRule" id="PRU10141"/>
    </source>
</evidence>
<dbReference type="InterPro" id="IPR011009">
    <property type="entry name" value="Kinase-like_dom_sf"/>
</dbReference>
<dbReference type="InterPro" id="IPR008271">
    <property type="entry name" value="Ser/Thr_kinase_AS"/>
</dbReference>
<dbReference type="PANTHER" id="PTHR44329">
    <property type="entry name" value="SERINE/THREONINE-PROTEIN KINASE TNNI3K-RELATED"/>
    <property type="match status" value="1"/>
</dbReference>
<proteinExistence type="predicted"/>
<keyword evidence="7" id="KW-0808">Transferase</keyword>
<dbReference type="GO" id="GO:0005524">
    <property type="term" value="F:ATP binding"/>
    <property type="evidence" value="ECO:0007669"/>
    <property type="project" value="UniProtKB-UniRule"/>
</dbReference>
<evidence type="ECO:0000259" key="6">
    <source>
        <dbReference type="PROSITE" id="PS50011"/>
    </source>
</evidence>
<dbReference type="SMART" id="SM00185">
    <property type="entry name" value="ARM"/>
    <property type="match status" value="5"/>
</dbReference>
<name>A0A0B7F9A7_THACB</name>
<dbReference type="Gene3D" id="1.25.10.10">
    <property type="entry name" value="Leucine-rich Repeat Variant"/>
    <property type="match status" value="1"/>
</dbReference>
<dbReference type="OrthoDB" id="1668230at2759"/>
<evidence type="ECO:0000256" key="2">
    <source>
        <dbReference type="ARBA" id="ARBA00022741"/>
    </source>
</evidence>
<dbReference type="GO" id="GO:0004674">
    <property type="term" value="F:protein serine/threonine kinase activity"/>
    <property type="evidence" value="ECO:0007669"/>
    <property type="project" value="UniProtKB-KW"/>
</dbReference>
<dbReference type="Gene3D" id="3.30.200.20">
    <property type="entry name" value="Phosphorylase Kinase, domain 1"/>
    <property type="match status" value="1"/>
</dbReference>
<organism evidence="7 8">
    <name type="scientific">Thanatephorus cucumeris (strain AG1-IB / isolate 7/3/14)</name>
    <name type="common">Lettuce bottom rot fungus</name>
    <name type="synonym">Rhizoctonia solani</name>
    <dbReference type="NCBI Taxonomy" id="1108050"/>
    <lineage>
        <taxon>Eukaryota</taxon>
        <taxon>Fungi</taxon>
        <taxon>Dikarya</taxon>
        <taxon>Basidiomycota</taxon>
        <taxon>Agaricomycotina</taxon>
        <taxon>Agaricomycetes</taxon>
        <taxon>Cantharellales</taxon>
        <taxon>Ceratobasidiaceae</taxon>
        <taxon>Rhizoctonia</taxon>
        <taxon>Rhizoctonia solani AG-1</taxon>
    </lineage>
</organism>
<feature type="compositionally biased region" description="Polar residues" evidence="5">
    <location>
        <begin position="224"/>
        <end position="250"/>
    </location>
</feature>
<dbReference type="InterPro" id="IPR017441">
    <property type="entry name" value="Protein_kinase_ATP_BS"/>
</dbReference>
<feature type="binding site" evidence="4">
    <location>
        <position position="297"/>
    </location>
    <ligand>
        <name>ATP</name>
        <dbReference type="ChEBI" id="CHEBI:30616"/>
    </ligand>
</feature>
<keyword evidence="3 4" id="KW-0067">ATP-binding</keyword>
<evidence type="ECO:0000256" key="5">
    <source>
        <dbReference type="SAM" id="MobiDB-lite"/>
    </source>
</evidence>
<feature type="domain" description="Protein kinase" evidence="6">
    <location>
        <begin position="270"/>
        <end position="533"/>
    </location>
</feature>
<reference evidence="7 8" key="1">
    <citation type="submission" date="2014-11" db="EMBL/GenBank/DDBJ databases">
        <authorList>
            <person name="Wibberg Daniel"/>
        </authorList>
    </citation>
    <scope>NUCLEOTIDE SEQUENCE [LARGE SCALE GENOMIC DNA]</scope>
    <source>
        <strain evidence="7">Rhizoctonia solani AG1-IB 7/3/14</strain>
    </source>
</reference>
<dbReference type="InterPro" id="IPR001245">
    <property type="entry name" value="Ser-Thr/Tyr_kinase_cat_dom"/>
</dbReference>
<dbReference type="InterPro" id="IPR016024">
    <property type="entry name" value="ARM-type_fold"/>
</dbReference>
<accession>A0A0B7F9A7</accession>
<dbReference type="Pfam" id="PF07714">
    <property type="entry name" value="PK_Tyr_Ser-Thr"/>
    <property type="match status" value="1"/>
</dbReference>
<dbReference type="InterPro" id="IPR000225">
    <property type="entry name" value="Armadillo"/>
</dbReference>
<evidence type="ECO:0000313" key="8">
    <source>
        <dbReference type="Proteomes" id="UP000059188"/>
    </source>
</evidence>
<dbReference type="PROSITE" id="PS00107">
    <property type="entry name" value="PROTEIN_KINASE_ATP"/>
    <property type="match status" value="1"/>
</dbReference>
<evidence type="ECO:0000313" key="7">
    <source>
        <dbReference type="EMBL" id="CEL53494.1"/>
    </source>
</evidence>
<feature type="compositionally biased region" description="Pro residues" evidence="5">
    <location>
        <begin position="633"/>
        <end position="644"/>
    </location>
</feature>
<dbReference type="SMART" id="SM00220">
    <property type="entry name" value="S_TKc"/>
    <property type="match status" value="1"/>
</dbReference>
<dbReference type="PROSITE" id="PS00108">
    <property type="entry name" value="PROTEIN_KINASE_ST"/>
    <property type="match status" value="1"/>
</dbReference>
<dbReference type="EMBL" id="LN679112">
    <property type="protein sequence ID" value="CEL53494.1"/>
    <property type="molecule type" value="Genomic_DNA"/>
</dbReference>
<sequence>MSVQSPTSPRLASATSLLGEAFDTIYPCPETKESAIVLIARAERVVATIDPIVQRARPNELNNEIGQLNTAAAETKGVMQRIAAKSFVRRLIDQAHDQRDIEVVNLKLTDILRIFNVVSESEIVHDLSISEGARRNDQYQYVTWPLPPDFPTLMFIDSIEQKMGMLQSDDQALCQEFNVSSPNTALNAIRELQLLLISLGQQDSPRARHFLEHAMKVFRGRAGSSPSLPNDSAPSLYSQPSFSQTASNGNRLPAPPRSPRWVISEGDIQIDQNAPLGRGGFGTVFKGKWNGATVAVKRLVKDASAETLLREVELWQGLRHPHVVQFFGASPKYSPNAFIVSQYLANGNALMYLKRNPRADRAKLSRETAVGMEYLHSMGIIHGDLKAANVLITDTGSAALADFGLSEVKQDSSSRAHVTENVSGSPRYLSPERWRGVLNKASDVYAWAMTTLEIFTEQPPFGYINGIDIIYHLVVREKQRPDRPEPDIGLARGLTDDIWFLITKAWDQDPQLRPTFKQLSLLFPQDANVEPMIDDLQAQFASMIPNTASGASISISQSSIPSMVPVATTAPLQLPQRAQQNHVNQVIESAEIEILPPPSYDVAAGTPSATNLNFPSSVSNSFNTTLSSAVGPVTPPPNNRPWYPPEKGRPYSHPVTTIQESSGSSSQAGPSTSRAASPPNTAPVHVQPRVISPISLQPPIHSTVHPPTSSPTHSEQYAEAQPPAQTQPTPLASPPRRQMTKRDKRASAAPAPLPTALSISQSLMTAVNRGIDQAEISRLVQEVIQLAEDEGQARKLVEAGAIPHLITQFKKLSPNGEGINHVILALGLLSHDLLSANSIVRTGTAGQLMEISKSAQVDPVRACAAWCLGRMIHSDDIAAKFIGDGLPELLINWLSLSENKDTRRCCAWTLGMLARTDALAGKLVQVGVIPALASHLTRAAIPDADSEDLCVALFGVARLARTIKFSKALAAAGSVEPMVRTLQQTLDPDVLNWSARAVGCYMRPNSSDMAKILLREGAAEGLAKLPRSIPPNETDALGSFAFAIARFSCAEWGSGTRKALVQAGVVDALLSALRAASAIPTTNPQVHAELAFAVSFLGDVGGSAIRKEIQDAGGIDILKQVARQGPPDVRKACETAITTITGNVFTRSSASTKTALTHDWSGGCPEYPIIHPDFEDWH</sequence>
<evidence type="ECO:0000256" key="3">
    <source>
        <dbReference type="ARBA" id="ARBA00022840"/>
    </source>
</evidence>
<keyword evidence="7" id="KW-0675">Receptor</keyword>
<evidence type="ECO:0000256" key="1">
    <source>
        <dbReference type="ARBA" id="ARBA00022527"/>
    </source>
</evidence>
<dbReference type="SUPFAM" id="SSF56112">
    <property type="entry name" value="Protein kinase-like (PK-like)"/>
    <property type="match status" value="1"/>
</dbReference>
<dbReference type="PANTHER" id="PTHR44329:SF214">
    <property type="entry name" value="PROTEIN KINASE DOMAIN-CONTAINING PROTEIN"/>
    <property type="match status" value="1"/>
</dbReference>
<dbReference type="SUPFAM" id="SSF48371">
    <property type="entry name" value="ARM repeat"/>
    <property type="match status" value="1"/>
</dbReference>
<feature type="region of interest" description="Disordered" evidence="5">
    <location>
        <begin position="222"/>
        <end position="257"/>
    </location>
</feature>
<dbReference type="STRING" id="1108050.A0A0B7F9A7"/>
<dbReference type="CDD" id="cd21037">
    <property type="entry name" value="MLKL_NTD"/>
    <property type="match status" value="1"/>
</dbReference>
<dbReference type="InterPro" id="IPR000719">
    <property type="entry name" value="Prot_kinase_dom"/>
</dbReference>
<feature type="region of interest" description="Disordered" evidence="5">
    <location>
        <begin position="628"/>
        <end position="753"/>
    </location>
</feature>
<feature type="compositionally biased region" description="Low complexity" evidence="5">
    <location>
        <begin position="714"/>
        <end position="730"/>
    </location>
</feature>
<dbReference type="Gene3D" id="1.10.510.10">
    <property type="entry name" value="Transferase(Phosphotransferase) domain 1"/>
    <property type="match status" value="1"/>
</dbReference>
<keyword evidence="8" id="KW-1185">Reference proteome</keyword>